<dbReference type="OrthoDB" id="408177at2759"/>
<dbReference type="InterPro" id="IPR018391">
    <property type="entry name" value="PQQ_b-propeller_rpt"/>
</dbReference>
<dbReference type="EMBL" id="CAJNDS010000180">
    <property type="protein sequence ID" value="CAE7022942.1"/>
    <property type="molecule type" value="Genomic_DNA"/>
</dbReference>
<feature type="domain" description="Pyrrolo-quinoline quinone repeat" evidence="1">
    <location>
        <begin position="8"/>
        <end position="111"/>
    </location>
</feature>
<accession>A0A812I5L1</accession>
<evidence type="ECO:0000313" key="3">
    <source>
        <dbReference type="Proteomes" id="UP000604046"/>
    </source>
</evidence>
<dbReference type="InterPro" id="IPR015943">
    <property type="entry name" value="WD40/YVTN_repeat-like_dom_sf"/>
</dbReference>
<name>A0A812I5L1_9DINO</name>
<dbReference type="AlphaFoldDB" id="A0A812I5L1"/>
<dbReference type="PANTHER" id="PTHR34512">
    <property type="entry name" value="CELL SURFACE PROTEIN"/>
    <property type="match status" value="1"/>
</dbReference>
<reference evidence="2" key="1">
    <citation type="submission" date="2021-02" db="EMBL/GenBank/DDBJ databases">
        <authorList>
            <person name="Dougan E. K."/>
            <person name="Rhodes N."/>
            <person name="Thang M."/>
            <person name="Chan C."/>
        </authorList>
    </citation>
    <scope>NUCLEOTIDE SEQUENCE</scope>
</reference>
<proteinExistence type="predicted"/>
<dbReference type="SMART" id="SM00564">
    <property type="entry name" value="PQQ"/>
    <property type="match status" value="3"/>
</dbReference>
<dbReference type="Gene3D" id="2.130.10.10">
    <property type="entry name" value="YVTN repeat-like/Quinoprotein amine dehydrogenase"/>
    <property type="match status" value="2"/>
</dbReference>
<dbReference type="SUPFAM" id="SSF50998">
    <property type="entry name" value="Quinoprotein alcohol dehydrogenase-like"/>
    <property type="match status" value="2"/>
</dbReference>
<dbReference type="PANTHER" id="PTHR34512:SF30">
    <property type="entry name" value="OUTER MEMBRANE PROTEIN ASSEMBLY FACTOR BAMB"/>
    <property type="match status" value="1"/>
</dbReference>
<dbReference type="InterPro" id="IPR002372">
    <property type="entry name" value="PQQ_rpt_dom"/>
</dbReference>
<protein>
    <submittedName>
        <fullName evidence="2">AfsK protein</fullName>
    </submittedName>
</protein>
<dbReference type="Pfam" id="PF13360">
    <property type="entry name" value="PQQ_2"/>
    <property type="match status" value="2"/>
</dbReference>
<gene>
    <name evidence="2" type="primary">afsK</name>
    <name evidence="2" type="ORF">SNAT2548_LOCUS2964</name>
</gene>
<organism evidence="2 3">
    <name type="scientific">Symbiodinium natans</name>
    <dbReference type="NCBI Taxonomy" id="878477"/>
    <lineage>
        <taxon>Eukaryota</taxon>
        <taxon>Sar</taxon>
        <taxon>Alveolata</taxon>
        <taxon>Dinophyceae</taxon>
        <taxon>Suessiales</taxon>
        <taxon>Symbiodiniaceae</taxon>
        <taxon>Symbiodinium</taxon>
    </lineage>
</organism>
<comment type="caution">
    <text evidence="2">The sequence shown here is derived from an EMBL/GenBank/DDBJ whole genome shotgun (WGS) entry which is preliminary data.</text>
</comment>
<keyword evidence="3" id="KW-1185">Reference proteome</keyword>
<evidence type="ECO:0000259" key="1">
    <source>
        <dbReference type="Pfam" id="PF13360"/>
    </source>
</evidence>
<feature type="domain" description="Pyrrolo-quinoline quinone repeat" evidence="1">
    <location>
        <begin position="167"/>
        <end position="368"/>
    </location>
</feature>
<dbReference type="Proteomes" id="UP000604046">
    <property type="component" value="Unassembled WGS sequence"/>
</dbReference>
<dbReference type="InterPro" id="IPR011047">
    <property type="entry name" value="Quinoprotein_ADH-like_sf"/>
</dbReference>
<evidence type="ECO:0000313" key="2">
    <source>
        <dbReference type="EMBL" id="CAE7022942.1"/>
    </source>
</evidence>
<sequence>MIFSFTKAGWKRWEVATGASNCQNPTILEGVLYTSCANGVVLALTMDEGKEVWSRKLTDSLPTDTYTVSATASYVVVPYGDMGHMTGGANGLALLERASGDVRWTYNISAHSPGAPVFVTLLDTLANSLWGVAAHCRILVDGAIPDNWLCDAPTAVRASVANARVMTDGSELWRSPPENAGTFTLGGVACGEGLVFNGFSKEDGSGGLQALNLSSGERLWAKSFPQEIHNAPAVGRVLLRYGHPGRTAAIVGQGGPPGAPLPIPDLLKGTVVAVDVTDGETLWTFEPPPWHHHGAAGSTFLQPCMPDLFSGATIDGRGTVYINWSAGGITYALRDANGDGRIDERDPAEVSAFDLGSGATGPPAIAPGMLFVNACRRPSAFLA</sequence>